<proteinExistence type="predicted"/>
<accession>A0A6P6RV00</accession>
<organism evidence="2 3">
    <name type="scientific">Cyclospora cayetanensis</name>
    <dbReference type="NCBI Taxonomy" id="88456"/>
    <lineage>
        <taxon>Eukaryota</taxon>
        <taxon>Sar</taxon>
        <taxon>Alveolata</taxon>
        <taxon>Apicomplexa</taxon>
        <taxon>Conoidasida</taxon>
        <taxon>Coccidia</taxon>
        <taxon>Eucoccidiorida</taxon>
        <taxon>Eimeriorina</taxon>
        <taxon>Eimeriidae</taxon>
        <taxon>Cyclospora</taxon>
    </lineage>
</organism>
<gene>
    <name evidence="3" type="primary">LOC34622180</name>
</gene>
<dbReference type="AlphaFoldDB" id="A0A6P6RV00"/>
<evidence type="ECO:0000313" key="3">
    <source>
        <dbReference type="RefSeq" id="XP_026191287.1"/>
    </source>
</evidence>
<evidence type="ECO:0000313" key="2">
    <source>
        <dbReference type="Proteomes" id="UP000515125"/>
    </source>
</evidence>
<keyword evidence="2" id="KW-1185">Reference proteome</keyword>
<sequence length="455" mass="48179">MALMMLSLGYQLGAFTAPSLVVVSGGRCCESSSGSDSSSRAADLLQMRRWIHLAKEWAPCLTLKPLLCAEEAPSAILLPHPEEGTPNAAAATAAAAAAAPSYSALHASASGEPPEAARPRTVETGGPLLGSPQKVLYITTFGALGGHTPSSTLRELRRQHPSLSVLIVDSRCRRQCDRLQRQQQQQQQQQYQQQGESDYRASQCCSALHSEASITYASMAAVDIYWGSGEVYSTSNPSGERPREKTAPAARGRVKKLIIADYPVFDSYMALRFLLPHLLPVHFSSPAAVDRLALRSASSASVANDAAAAPPPTAAASEEDALTFSRRCAFPLILRRSRASVLIRELPPPNRILHRLSLSPAQEAQYAAIEAACTQRLLAAAGAASTGETEAAAAARGLLGYPGEDIETITTKAVAAMRLTCIHPALVASCSAASSSEASRSCHHPPVVDYSISLK</sequence>
<feature type="signal peptide" evidence="1">
    <location>
        <begin position="1"/>
        <end position="16"/>
    </location>
</feature>
<dbReference type="Proteomes" id="UP000515125">
    <property type="component" value="Unplaced"/>
</dbReference>
<name>A0A6P6RV00_9EIME</name>
<keyword evidence="1" id="KW-0732">Signal</keyword>
<dbReference type="OrthoDB" id="10674832at2759"/>
<dbReference type="RefSeq" id="XP_026191287.1">
    <property type="nucleotide sequence ID" value="XM_026335502.1"/>
</dbReference>
<evidence type="ECO:0000256" key="1">
    <source>
        <dbReference type="SAM" id="SignalP"/>
    </source>
</evidence>
<protein>
    <submittedName>
        <fullName evidence="3">Uncharacterized protein LOC34622180</fullName>
    </submittedName>
</protein>
<feature type="chain" id="PRO_5028043695" evidence="1">
    <location>
        <begin position="17"/>
        <end position="455"/>
    </location>
</feature>
<reference evidence="3" key="1">
    <citation type="submission" date="2025-08" db="UniProtKB">
        <authorList>
            <consortium name="RefSeq"/>
        </authorList>
    </citation>
    <scope>IDENTIFICATION</scope>
</reference>
<dbReference type="GeneID" id="34622180"/>